<dbReference type="InterPro" id="IPR018197">
    <property type="entry name" value="Glycerate_kinase_RE-like"/>
</dbReference>
<reference evidence="5 6" key="1">
    <citation type="submission" date="2018-04" db="EMBL/GenBank/DDBJ databases">
        <title>Genomic Encyclopedia of Archaeal and Bacterial Type Strains, Phase II (KMG-II): from individual species to whole genera.</title>
        <authorList>
            <person name="Goeker M."/>
        </authorList>
    </citation>
    <scope>NUCLEOTIDE SEQUENCE [LARGE SCALE GENOMIC DNA]</scope>
    <source>
        <strain evidence="5 6">DSM 26809</strain>
    </source>
</reference>
<dbReference type="InterPro" id="IPR004381">
    <property type="entry name" value="Glycerate_kinase"/>
</dbReference>
<organism evidence="5 6">
    <name type="scientific">Mucilaginibacter yixingensis</name>
    <dbReference type="NCBI Taxonomy" id="1295612"/>
    <lineage>
        <taxon>Bacteria</taxon>
        <taxon>Pseudomonadati</taxon>
        <taxon>Bacteroidota</taxon>
        <taxon>Sphingobacteriia</taxon>
        <taxon>Sphingobacteriales</taxon>
        <taxon>Sphingobacteriaceae</taxon>
        <taxon>Mucilaginibacter</taxon>
    </lineage>
</organism>
<dbReference type="PIRSF" id="PIRSF006078">
    <property type="entry name" value="GlxK"/>
    <property type="match status" value="1"/>
</dbReference>
<dbReference type="GO" id="GO:0031388">
    <property type="term" value="P:organic acid phosphorylation"/>
    <property type="evidence" value="ECO:0007669"/>
    <property type="project" value="UniProtKB-UniRule"/>
</dbReference>
<dbReference type="NCBIfam" id="TIGR00045">
    <property type="entry name" value="glycerate kinase"/>
    <property type="match status" value="1"/>
</dbReference>
<dbReference type="PANTHER" id="PTHR21599">
    <property type="entry name" value="GLYCERATE KINASE"/>
    <property type="match status" value="1"/>
</dbReference>
<protein>
    <submittedName>
        <fullName evidence="5">Glycerate kinase</fullName>
    </submittedName>
</protein>
<dbReference type="RefSeq" id="WP_107829285.1">
    <property type="nucleotide sequence ID" value="NZ_CP160205.1"/>
</dbReference>
<dbReference type="Gene3D" id="3.40.50.10350">
    <property type="entry name" value="Glycerate kinase, domain 1"/>
    <property type="match status" value="1"/>
</dbReference>
<proteinExistence type="inferred from homology"/>
<dbReference type="AlphaFoldDB" id="A0A2T5J8J9"/>
<evidence type="ECO:0000256" key="2">
    <source>
        <dbReference type="ARBA" id="ARBA00022679"/>
    </source>
</evidence>
<evidence type="ECO:0000256" key="4">
    <source>
        <dbReference type="PIRNR" id="PIRNR006078"/>
    </source>
</evidence>
<sequence length="378" mass="39632">MNILIAPNAFKNSLTADDAARAIAQGLEQSRLDCQCQRFPVADGGDGTGTLIIKHRNGQPVTVETVDALGREIDAIFGLIDDETTAVIEMAAASGLRILKEDERNPLQATSYGTGLMIKAALDHSVDRIILGMGGSATVDGAMGMLMALGVQFKDADGELISTPAQLTELQSIDITGLDHRLRHCHVTVLCDVDNLLLGDEGAATVFGPQKGASEDDVEVLDQALTRLAEVALKTTGKDMAAVKHGGTAGGAAAGLYALLNAELVSGGAYFLQLTNFEAALQQANLVITGEGSIDRQTLQGKAPFAVASAAKQHQLPVIGLAGAVPLEQDPELSKYFDTLLAIGNEPADLPTALHHTYDNLRRTACELGNLMALSAQQ</sequence>
<gene>
    <name evidence="5" type="ORF">C8P68_105303</name>
</gene>
<dbReference type="PANTHER" id="PTHR21599:SF0">
    <property type="entry name" value="GLYCERATE KINASE"/>
    <property type="match status" value="1"/>
</dbReference>
<dbReference type="OrthoDB" id="9774290at2"/>
<evidence type="ECO:0000313" key="6">
    <source>
        <dbReference type="Proteomes" id="UP000244168"/>
    </source>
</evidence>
<dbReference type="Proteomes" id="UP000244168">
    <property type="component" value="Unassembled WGS sequence"/>
</dbReference>
<dbReference type="EMBL" id="QAOQ01000005">
    <property type="protein sequence ID" value="PTQ95793.1"/>
    <property type="molecule type" value="Genomic_DNA"/>
</dbReference>
<evidence type="ECO:0000256" key="3">
    <source>
        <dbReference type="ARBA" id="ARBA00022777"/>
    </source>
</evidence>
<dbReference type="InterPro" id="IPR018193">
    <property type="entry name" value="Glyc_kinase_flavodox-like_fold"/>
</dbReference>
<keyword evidence="6" id="KW-1185">Reference proteome</keyword>
<dbReference type="GO" id="GO:0008887">
    <property type="term" value="F:glycerate kinase activity"/>
    <property type="evidence" value="ECO:0007669"/>
    <property type="project" value="UniProtKB-UniRule"/>
</dbReference>
<accession>A0A2T5J8J9</accession>
<evidence type="ECO:0000313" key="5">
    <source>
        <dbReference type="EMBL" id="PTQ95793.1"/>
    </source>
</evidence>
<dbReference type="Pfam" id="PF02595">
    <property type="entry name" value="Gly_kinase"/>
    <property type="match status" value="1"/>
</dbReference>
<comment type="caution">
    <text evidence="5">The sequence shown here is derived from an EMBL/GenBank/DDBJ whole genome shotgun (WGS) entry which is preliminary data.</text>
</comment>
<dbReference type="InterPro" id="IPR036129">
    <property type="entry name" value="Glycerate_kinase_sf"/>
</dbReference>
<dbReference type="Gene3D" id="3.90.1510.10">
    <property type="entry name" value="Glycerate kinase, domain 2"/>
    <property type="match status" value="1"/>
</dbReference>
<name>A0A2T5J8J9_9SPHI</name>
<comment type="similarity">
    <text evidence="1 4">Belongs to the glycerate kinase type-1 family.</text>
</comment>
<dbReference type="SUPFAM" id="SSF110738">
    <property type="entry name" value="Glycerate kinase I"/>
    <property type="match status" value="1"/>
</dbReference>
<keyword evidence="3 4" id="KW-0418">Kinase</keyword>
<keyword evidence="2 4" id="KW-0808">Transferase</keyword>
<evidence type="ECO:0000256" key="1">
    <source>
        <dbReference type="ARBA" id="ARBA00006284"/>
    </source>
</evidence>